<organism evidence="1 2">
    <name type="scientific">Streptomyces virginiae</name>
    <name type="common">Streptomyces cinnamonensis</name>
    <dbReference type="NCBI Taxonomy" id="1961"/>
    <lineage>
        <taxon>Bacteria</taxon>
        <taxon>Bacillati</taxon>
        <taxon>Actinomycetota</taxon>
        <taxon>Actinomycetes</taxon>
        <taxon>Kitasatosporales</taxon>
        <taxon>Streptomycetaceae</taxon>
        <taxon>Streptomyces</taxon>
    </lineage>
</organism>
<evidence type="ECO:0000313" key="2">
    <source>
        <dbReference type="Proteomes" id="UP001432039"/>
    </source>
</evidence>
<dbReference type="EMBL" id="CP108090">
    <property type="protein sequence ID" value="WUQ11991.1"/>
    <property type="molecule type" value="Genomic_DNA"/>
</dbReference>
<dbReference type="Proteomes" id="UP001432039">
    <property type="component" value="Chromosome"/>
</dbReference>
<sequence>MMPPLFTEVSGGQAMKEGAPRSFHFTAWTVTSGPPSSRVQMTAAL</sequence>
<evidence type="ECO:0000313" key="1">
    <source>
        <dbReference type="EMBL" id="WUQ11991.1"/>
    </source>
</evidence>
<protein>
    <submittedName>
        <fullName evidence="1">Uncharacterized protein</fullName>
    </submittedName>
</protein>
<reference evidence="1" key="1">
    <citation type="submission" date="2022-10" db="EMBL/GenBank/DDBJ databases">
        <title>The complete genomes of actinobacterial strains from the NBC collection.</title>
        <authorList>
            <person name="Joergensen T.S."/>
            <person name="Alvarez Arevalo M."/>
            <person name="Sterndorff E.B."/>
            <person name="Faurdal D."/>
            <person name="Vuksanovic O."/>
            <person name="Mourched A.-S."/>
            <person name="Charusanti P."/>
            <person name="Shaw S."/>
            <person name="Blin K."/>
            <person name="Weber T."/>
        </authorList>
    </citation>
    <scope>NUCLEOTIDE SEQUENCE</scope>
    <source>
        <strain evidence="1">NBC_00248</strain>
    </source>
</reference>
<name>A0ABZ1TBB3_STRVG</name>
<dbReference type="RefSeq" id="WP_328961392.1">
    <property type="nucleotide sequence ID" value="NZ_CP108090.1"/>
</dbReference>
<keyword evidence="2" id="KW-1185">Reference proteome</keyword>
<gene>
    <name evidence="1" type="ORF">OG517_11350</name>
</gene>
<accession>A0ABZ1TBB3</accession>
<proteinExistence type="predicted"/>